<dbReference type="Proteomes" id="UP000070174">
    <property type="component" value="Unassembled WGS sequence"/>
</dbReference>
<reference evidence="2 3" key="1">
    <citation type="submission" date="2016-01" db="EMBL/GenBank/DDBJ databases">
        <authorList>
            <person name="Oliw E.H."/>
        </authorList>
    </citation>
    <scope>NUCLEOTIDE SEQUENCE [LARGE SCALE GENOMIC DNA]</scope>
    <source>
        <strain evidence="2 3">CMW7756A</strain>
    </source>
</reference>
<protein>
    <submittedName>
        <fullName evidence="2">Uncharacterized protein</fullName>
    </submittedName>
</protein>
<proteinExistence type="predicted"/>
<dbReference type="EMBL" id="LRQE01000041">
    <property type="protein sequence ID" value="KXA28616.1"/>
    <property type="molecule type" value="Genomic_DNA"/>
</dbReference>
<dbReference type="PATRIC" id="fig|54005.3.peg.1576"/>
<evidence type="ECO:0000313" key="2">
    <source>
        <dbReference type="EMBL" id="KXA28616.1"/>
    </source>
</evidence>
<feature type="compositionally biased region" description="Basic and acidic residues" evidence="1">
    <location>
        <begin position="1"/>
        <end position="37"/>
    </location>
</feature>
<feature type="region of interest" description="Disordered" evidence="1">
    <location>
        <begin position="1"/>
        <end position="43"/>
    </location>
</feature>
<comment type="caution">
    <text evidence="2">The sequence shown here is derived from an EMBL/GenBank/DDBJ whole genome shotgun (WGS) entry which is preliminary data.</text>
</comment>
<accession>A0A133PJ79</accession>
<evidence type="ECO:0000256" key="1">
    <source>
        <dbReference type="SAM" id="MobiDB-lite"/>
    </source>
</evidence>
<evidence type="ECO:0000313" key="3">
    <source>
        <dbReference type="Proteomes" id="UP000070174"/>
    </source>
</evidence>
<organism evidence="2">
    <name type="scientific">Peptoniphilus harei</name>
    <dbReference type="NCBI Taxonomy" id="54005"/>
    <lineage>
        <taxon>Bacteria</taxon>
        <taxon>Bacillati</taxon>
        <taxon>Bacillota</taxon>
        <taxon>Tissierellia</taxon>
        <taxon>Tissierellales</taxon>
        <taxon>Peptoniphilaceae</taxon>
        <taxon>Peptoniphilus</taxon>
    </lineage>
</organism>
<sequence>MEQGKNKERKMESKKAVSEAQKRASRKWDAANKEKKDKSRTKSGCKKYINTYATLEDLEEVRLWIKDRENILKNN</sequence>
<name>A0A133PJ79_9FIRM</name>
<gene>
    <name evidence="2" type="ORF">HMPREF3229_01612</name>
</gene>
<dbReference type="AlphaFoldDB" id="A0A133PJ79"/>